<protein>
    <recommendedName>
        <fullName evidence="3">histidine kinase</fullName>
        <ecNumber evidence="3">2.7.13.3</ecNumber>
    </recommendedName>
</protein>
<dbReference type="FunFam" id="2.10.70.100:FF:000001">
    <property type="entry name" value="Sensory transduction histidine kinase"/>
    <property type="match status" value="1"/>
</dbReference>
<dbReference type="Pfam" id="PF07536">
    <property type="entry name" value="HWE_HK"/>
    <property type="match status" value="1"/>
</dbReference>
<keyword evidence="8" id="KW-0716">Sensory transduction</keyword>
<dbReference type="InterPro" id="IPR001610">
    <property type="entry name" value="PAC"/>
</dbReference>
<dbReference type="EC" id="2.7.13.3" evidence="3"/>
<dbReference type="Pfam" id="PF08447">
    <property type="entry name" value="PAS_3"/>
    <property type="match status" value="3"/>
</dbReference>
<sequence>MPPREGMQHPVEEIAALHADAFPGCGTYVWHVSQNRVVWSDALRRLYGLTDAPAAEEGFVALVHPDDRTRVEAETSAFLDSGSSYQHEFRIVLPDGTIRHIHDRGTIERHRDGRARVLRGLNIDITEQRRARSPEDAMRHEALQGTGVYAHDVASGRSWWSEGMFRLLDVPPSDTVVPDHVVRDRVHPEDRERLRALQALTGRRPGPYDIEYRLRLGDGRIRWVRDSGEALGPVDPETGRVRQQRGTVTDITDSKHGNPPSTAGAEALRQVLDTAPLAICVADADLRVIEASREAALVLSRGEPLVGRDLAGILRDLLPEADVREAVAWCRDTLAAGGGAAAVRHETAAHDARPRVLECVAARIALADGRPGLACHVRDITDQVRQEEALREGRERLRLAHDAADMGAWDLDIVTGEAVWTPKLYALLGADPALPATAELFFRHVHPEDEVNLRESLQRCIQTGTQFDESFRILRADGTLRHLVGRGRTVKEEDGRPVRMLGVNYDVTDREQALTHVEFLMKEMNHRSKNVLALVQAIARQIWRADREDFITRFEQQLRAHAASQDLLLNGGGDGAQIEEVARSQLAHFGEFLGRRIHLAGPPLKLSAEAAQALGMAFHELGTNAGKYGALSGPAGEVRVSWTAQNGALGVVWEERGGPPVAPPARRGFGSVVLDTLVTGTLSGEVEIGFAPEGLRWTLTCPVDCVIP</sequence>
<comment type="caution">
    <text evidence="23">The sequence shown here is derived from an EMBL/GenBank/DDBJ whole genome shotgun (WGS) entry which is preliminary data.</text>
</comment>
<keyword evidence="6" id="KW-0600">Photoreceptor protein</keyword>
<dbReference type="GO" id="GO:0004673">
    <property type="term" value="F:protein histidine kinase activity"/>
    <property type="evidence" value="ECO:0007669"/>
    <property type="project" value="UniProtKB-EC"/>
</dbReference>
<evidence type="ECO:0000256" key="12">
    <source>
        <dbReference type="ARBA" id="ARBA00022692"/>
    </source>
</evidence>
<dbReference type="InterPro" id="IPR011102">
    <property type="entry name" value="Sig_transdc_His_kinase_HWE"/>
</dbReference>
<evidence type="ECO:0000256" key="7">
    <source>
        <dbReference type="ARBA" id="ARBA00022553"/>
    </source>
</evidence>
<evidence type="ECO:0000259" key="21">
    <source>
        <dbReference type="PROSITE" id="PS50112"/>
    </source>
</evidence>
<keyword evidence="9" id="KW-0285">Flavoprotein</keyword>
<evidence type="ECO:0000256" key="11">
    <source>
        <dbReference type="ARBA" id="ARBA00022679"/>
    </source>
</evidence>
<evidence type="ECO:0000256" key="3">
    <source>
        <dbReference type="ARBA" id="ARBA00012438"/>
    </source>
</evidence>
<evidence type="ECO:0000256" key="13">
    <source>
        <dbReference type="ARBA" id="ARBA00022737"/>
    </source>
</evidence>
<keyword evidence="4" id="KW-1003">Cell membrane</keyword>
<comment type="subcellular location">
    <subcellularLocation>
        <location evidence="2">Cell inner membrane</location>
        <topology evidence="2">Multi-pass membrane protein</topology>
    </subcellularLocation>
</comment>
<keyword evidence="16" id="KW-0067">ATP-binding</keyword>
<evidence type="ECO:0000256" key="5">
    <source>
        <dbReference type="ARBA" id="ARBA00022519"/>
    </source>
</evidence>
<reference evidence="23 24" key="1">
    <citation type="submission" date="2018-08" db="EMBL/GenBank/DDBJ databases">
        <title>Draft genome sequence of Rhodobacter sphaeroides FY.</title>
        <authorList>
            <person name="Rayyan A."/>
            <person name="Meyer T.E."/>
            <person name="Kyndt J.A."/>
        </authorList>
    </citation>
    <scope>NUCLEOTIDE SEQUENCE [LARGE SCALE GENOMIC DNA]</scope>
    <source>
        <strain evidence="23 24">FY</strain>
    </source>
</reference>
<keyword evidence="18" id="KW-0157">Chromophore</keyword>
<dbReference type="InterPro" id="IPR000700">
    <property type="entry name" value="PAS-assoc_C"/>
</dbReference>
<evidence type="ECO:0000256" key="20">
    <source>
        <dbReference type="ARBA" id="ARBA00023170"/>
    </source>
</evidence>
<evidence type="ECO:0000313" key="24">
    <source>
        <dbReference type="Proteomes" id="UP000266305"/>
    </source>
</evidence>
<dbReference type="InterPro" id="IPR052162">
    <property type="entry name" value="Sensor_kinase/Photoreceptor"/>
</dbReference>
<evidence type="ECO:0000256" key="1">
    <source>
        <dbReference type="ARBA" id="ARBA00000085"/>
    </source>
</evidence>
<evidence type="ECO:0000256" key="8">
    <source>
        <dbReference type="ARBA" id="ARBA00022606"/>
    </source>
</evidence>
<evidence type="ECO:0000259" key="22">
    <source>
        <dbReference type="PROSITE" id="PS50113"/>
    </source>
</evidence>
<organism evidence="23 24">
    <name type="scientific">Cereibacter sphaeroides</name>
    <name type="common">Rhodobacter sphaeroides</name>
    <dbReference type="NCBI Taxonomy" id="1063"/>
    <lineage>
        <taxon>Bacteria</taxon>
        <taxon>Pseudomonadati</taxon>
        <taxon>Pseudomonadota</taxon>
        <taxon>Alphaproteobacteria</taxon>
        <taxon>Rhodobacterales</taxon>
        <taxon>Paracoccaceae</taxon>
        <taxon>Cereibacter</taxon>
    </lineage>
</organism>
<dbReference type="Gene3D" id="3.30.450.20">
    <property type="entry name" value="PAS domain"/>
    <property type="match status" value="4"/>
</dbReference>
<keyword evidence="10" id="KW-0288">FMN</keyword>
<keyword evidence="19" id="KW-0472">Membrane</keyword>
<evidence type="ECO:0000256" key="14">
    <source>
        <dbReference type="ARBA" id="ARBA00022741"/>
    </source>
</evidence>
<evidence type="ECO:0000256" key="10">
    <source>
        <dbReference type="ARBA" id="ARBA00022643"/>
    </source>
</evidence>
<evidence type="ECO:0000256" key="15">
    <source>
        <dbReference type="ARBA" id="ARBA00022777"/>
    </source>
</evidence>
<keyword evidence="7" id="KW-0597">Phosphoprotein</keyword>
<evidence type="ECO:0000256" key="2">
    <source>
        <dbReference type="ARBA" id="ARBA00004429"/>
    </source>
</evidence>
<keyword evidence="11" id="KW-0808">Transferase</keyword>
<feature type="domain" description="PAC" evidence="22">
    <location>
        <begin position="208"/>
        <end position="263"/>
    </location>
</feature>
<evidence type="ECO:0000256" key="17">
    <source>
        <dbReference type="ARBA" id="ARBA00022989"/>
    </source>
</evidence>
<dbReference type="Proteomes" id="UP000266305">
    <property type="component" value="Unassembled WGS sequence"/>
</dbReference>
<dbReference type="GO" id="GO:0005886">
    <property type="term" value="C:plasma membrane"/>
    <property type="evidence" value="ECO:0007669"/>
    <property type="project" value="UniProtKB-SubCell"/>
</dbReference>
<evidence type="ECO:0000256" key="16">
    <source>
        <dbReference type="ARBA" id="ARBA00022840"/>
    </source>
</evidence>
<dbReference type="Gene3D" id="3.30.565.10">
    <property type="entry name" value="Histidine kinase-like ATPase, C-terminal domain"/>
    <property type="match status" value="1"/>
</dbReference>
<feature type="domain" description="PAS" evidence="21">
    <location>
        <begin position="39"/>
        <end position="82"/>
    </location>
</feature>
<dbReference type="GO" id="GO:0005524">
    <property type="term" value="F:ATP binding"/>
    <property type="evidence" value="ECO:0007669"/>
    <property type="project" value="UniProtKB-KW"/>
</dbReference>
<dbReference type="CDD" id="cd00130">
    <property type="entry name" value="PAS"/>
    <property type="match status" value="3"/>
</dbReference>
<accession>A0AAX1UGM4</accession>
<keyword evidence="13" id="KW-0677">Repeat</keyword>
<evidence type="ECO:0000313" key="23">
    <source>
        <dbReference type="EMBL" id="RHZ91833.1"/>
    </source>
</evidence>
<dbReference type="InterPro" id="IPR013655">
    <property type="entry name" value="PAS_fold_3"/>
</dbReference>
<keyword evidence="15" id="KW-0418">Kinase</keyword>
<dbReference type="EMBL" id="QWGP01000029">
    <property type="protein sequence ID" value="RHZ91833.1"/>
    <property type="molecule type" value="Genomic_DNA"/>
</dbReference>
<keyword evidence="14" id="KW-0547">Nucleotide-binding</keyword>
<evidence type="ECO:0000256" key="6">
    <source>
        <dbReference type="ARBA" id="ARBA00022543"/>
    </source>
</evidence>
<evidence type="ECO:0000256" key="18">
    <source>
        <dbReference type="ARBA" id="ARBA00022991"/>
    </source>
</evidence>
<dbReference type="PROSITE" id="PS50112">
    <property type="entry name" value="PAS"/>
    <property type="match status" value="1"/>
</dbReference>
<dbReference type="InterPro" id="IPR036890">
    <property type="entry name" value="HATPase_C_sf"/>
</dbReference>
<dbReference type="SMART" id="SM00086">
    <property type="entry name" value="PAC"/>
    <property type="match status" value="3"/>
</dbReference>
<dbReference type="GO" id="GO:0009881">
    <property type="term" value="F:photoreceptor activity"/>
    <property type="evidence" value="ECO:0007669"/>
    <property type="project" value="UniProtKB-KW"/>
</dbReference>
<gene>
    <name evidence="23" type="ORF">D1114_19140</name>
</gene>
<dbReference type="NCBIfam" id="TIGR00229">
    <property type="entry name" value="sensory_box"/>
    <property type="match status" value="1"/>
</dbReference>
<proteinExistence type="predicted"/>
<keyword evidence="20" id="KW-0675">Receptor</keyword>
<feature type="domain" description="PAC" evidence="22">
    <location>
        <begin position="467"/>
        <end position="519"/>
    </location>
</feature>
<dbReference type="InterPro" id="IPR013656">
    <property type="entry name" value="PAS_4"/>
</dbReference>
<dbReference type="Pfam" id="PF08448">
    <property type="entry name" value="PAS_4"/>
    <property type="match status" value="1"/>
</dbReference>
<dbReference type="PROSITE" id="PS50113">
    <property type="entry name" value="PAC"/>
    <property type="match status" value="3"/>
</dbReference>
<dbReference type="SMART" id="SM00091">
    <property type="entry name" value="PAS"/>
    <property type="match status" value="4"/>
</dbReference>
<dbReference type="Gene3D" id="2.10.70.100">
    <property type="match status" value="3"/>
</dbReference>
<keyword evidence="17" id="KW-1133">Transmembrane helix</keyword>
<dbReference type="SUPFAM" id="SSF55785">
    <property type="entry name" value="PYP-like sensor domain (PAS domain)"/>
    <property type="match status" value="4"/>
</dbReference>
<evidence type="ECO:0000256" key="19">
    <source>
        <dbReference type="ARBA" id="ARBA00023136"/>
    </source>
</evidence>
<comment type="catalytic activity">
    <reaction evidence="1">
        <text>ATP + protein L-histidine = ADP + protein N-phospho-L-histidine.</text>
        <dbReference type="EC" id="2.7.13.3"/>
    </reaction>
</comment>
<evidence type="ECO:0000256" key="4">
    <source>
        <dbReference type="ARBA" id="ARBA00022475"/>
    </source>
</evidence>
<dbReference type="PANTHER" id="PTHR43304">
    <property type="entry name" value="PHYTOCHROME-LIKE PROTEIN CPH1"/>
    <property type="match status" value="1"/>
</dbReference>
<name>A0AAX1UGM4_CERSP</name>
<dbReference type="PANTHER" id="PTHR43304:SF1">
    <property type="entry name" value="PAC DOMAIN-CONTAINING PROTEIN"/>
    <property type="match status" value="1"/>
</dbReference>
<keyword evidence="12" id="KW-0812">Transmembrane</keyword>
<feature type="domain" description="PAC" evidence="22">
    <location>
        <begin position="85"/>
        <end position="137"/>
    </location>
</feature>
<evidence type="ECO:0000256" key="9">
    <source>
        <dbReference type="ARBA" id="ARBA00022630"/>
    </source>
</evidence>
<keyword evidence="5" id="KW-0997">Cell inner membrane</keyword>
<dbReference type="InterPro" id="IPR035965">
    <property type="entry name" value="PAS-like_dom_sf"/>
</dbReference>
<dbReference type="SMART" id="SM00911">
    <property type="entry name" value="HWE_HK"/>
    <property type="match status" value="1"/>
</dbReference>
<dbReference type="AlphaFoldDB" id="A0AAX1UGM4"/>
<dbReference type="InterPro" id="IPR000014">
    <property type="entry name" value="PAS"/>
</dbReference>